<proteinExistence type="predicted"/>
<dbReference type="SMART" id="SM00737">
    <property type="entry name" value="ML"/>
    <property type="match status" value="1"/>
</dbReference>
<reference evidence="4 5" key="1">
    <citation type="submission" date="2013-11" db="EMBL/GenBank/DDBJ databases">
        <title>Genome sequencing of Stegodyphus mimosarum.</title>
        <authorList>
            <person name="Bechsgaard J."/>
        </authorList>
    </citation>
    <scope>NUCLEOTIDE SEQUENCE [LARGE SCALE GENOMIC DNA]</scope>
</reference>
<gene>
    <name evidence="4" type="ORF">X975_15383</name>
</gene>
<evidence type="ECO:0000256" key="2">
    <source>
        <dbReference type="SAM" id="SignalP"/>
    </source>
</evidence>
<dbReference type="InterPro" id="IPR036846">
    <property type="entry name" value="GM2-AP_sf"/>
</dbReference>
<dbReference type="Gene3D" id="2.70.220.10">
    <property type="entry name" value="Ganglioside GM2 activator"/>
    <property type="match status" value="1"/>
</dbReference>
<evidence type="ECO:0000259" key="3">
    <source>
        <dbReference type="SMART" id="SM00737"/>
    </source>
</evidence>
<evidence type="ECO:0000313" key="4">
    <source>
        <dbReference type="EMBL" id="KFM67889.1"/>
    </source>
</evidence>
<dbReference type="OrthoDB" id="6409159at2759"/>
<accession>A0A087TS00</accession>
<feature type="signal peptide" evidence="2">
    <location>
        <begin position="1"/>
        <end position="20"/>
    </location>
</feature>
<dbReference type="GO" id="GO:0005319">
    <property type="term" value="F:lipid transporter activity"/>
    <property type="evidence" value="ECO:0007669"/>
    <property type="project" value="TreeGrafter"/>
</dbReference>
<dbReference type="Proteomes" id="UP000054359">
    <property type="component" value="Unassembled WGS sequence"/>
</dbReference>
<feature type="domain" description="MD-2-related lipid-recognition" evidence="3">
    <location>
        <begin position="25"/>
        <end position="178"/>
    </location>
</feature>
<organism evidence="4 5">
    <name type="scientific">Stegodyphus mimosarum</name>
    <name type="common">African social velvet spider</name>
    <dbReference type="NCBI Taxonomy" id="407821"/>
    <lineage>
        <taxon>Eukaryota</taxon>
        <taxon>Metazoa</taxon>
        <taxon>Ecdysozoa</taxon>
        <taxon>Arthropoda</taxon>
        <taxon>Chelicerata</taxon>
        <taxon>Arachnida</taxon>
        <taxon>Araneae</taxon>
        <taxon>Araneomorphae</taxon>
        <taxon>Entelegynae</taxon>
        <taxon>Eresoidea</taxon>
        <taxon>Eresidae</taxon>
        <taxon>Stegodyphus</taxon>
    </lineage>
</organism>
<dbReference type="InterPro" id="IPR028996">
    <property type="entry name" value="GM2-AP"/>
</dbReference>
<keyword evidence="1 2" id="KW-0732">Signal</keyword>
<evidence type="ECO:0000256" key="1">
    <source>
        <dbReference type="ARBA" id="ARBA00022729"/>
    </source>
</evidence>
<dbReference type="PANTHER" id="PTHR17357:SF0">
    <property type="entry name" value="GANGLIOSIDE GM2 ACTIVATOR"/>
    <property type="match status" value="1"/>
</dbReference>
<feature type="chain" id="PRO_5001829974" evidence="2">
    <location>
        <begin position="21"/>
        <end position="181"/>
    </location>
</feature>
<dbReference type="STRING" id="407821.A0A087TS00"/>
<name>A0A087TS00_STEMI</name>
<feature type="non-terminal residue" evidence="4">
    <location>
        <position position="181"/>
    </location>
</feature>
<dbReference type="OMA" id="CTISLCK"/>
<dbReference type="PANTHER" id="PTHR17357">
    <property type="entry name" value="GM2 GANGLIOSIDE ACTIVATOR PROTEIN"/>
    <property type="match status" value="1"/>
</dbReference>
<protein>
    <submittedName>
        <fullName evidence="4">Ganglioside GM2 activator</fullName>
    </submittedName>
</protein>
<dbReference type="GO" id="GO:0006689">
    <property type="term" value="P:ganglioside catabolic process"/>
    <property type="evidence" value="ECO:0007669"/>
    <property type="project" value="InterPro"/>
</dbReference>
<evidence type="ECO:0000313" key="5">
    <source>
        <dbReference type="Proteomes" id="UP000054359"/>
    </source>
</evidence>
<dbReference type="SUPFAM" id="SSF63707">
    <property type="entry name" value="Ganglioside M2 (gm2) activator"/>
    <property type="match status" value="1"/>
</dbReference>
<dbReference type="EMBL" id="KK116486">
    <property type="protein sequence ID" value="KFM67889.1"/>
    <property type="molecule type" value="Genomic_DNA"/>
</dbReference>
<dbReference type="InterPro" id="IPR003172">
    <property type="entry name" value="ML_dom"/>
</dbReference>
<dbReference type="Pfam" id="PF02221">
    <property type="entry name" value="E1_DerP2_DerF2"/>
    <property type="match status" value="1"/>
</dbReference>
<dbReference type="GO" id="GO:0009898">
    <property type="term" value="C:cytoplasmic side of plasma membrane"/>
    <property type="evidence" value="ECO:0007669"/>
    <property type="project" value="TreeGrafter"/>
</dbReference>
<sequence length="181" mass="20825">MKVLLFYSFAAFTLWCLADAKFFEFTDCTKKDGIAEVSQFEVSPDPVDLLKNMTITSHLKILRDVPIDARLRTRYYKLRKVFGIDIDVPIPCLFGKFGSCTLRLCDYLKMFRDQAEPFYPEGVEYGCPVKAGDYGGDNVEVEIPDITAIGRYIARGRYRTELELVVNRKTEACYRILTELK</sequence>
<keyword evidence="5" id="KW-1185">Reference proteome</keyword>
<dbReference type="GO" id="GO:0008047">
    <property type="term" value="F:enzyme activator activity"/>
    <property type="evidence" value="ECO:0007669"/>
    <property type="project" value="InterPro"/>
</dbReference>
<dbReference type="AlphaFoldDB" id="A0A087TS00"/>